<feature type="transmembrane region" description="Helical" evidence="1">
    <location>
        <begin position="35"/>
        <end position="53"/>
    </location>
</feature>
<organism evidence="2 3">
    <name type="scientific">Cryobacterium zhongshanensis</name>
    <dbReference type="NCBI Taxonomy" id="2928153"/>
    <lineage>
        <taxon>Bacteria</taxon>
        <taxon>Bacillati</taxon>
        <taxon>Actinomycetota</taxon>
        <taxon>Actinomycetes</taxon>
        <taxon>Micrococcales</taxon>
        <taxon>Microbacteriaceae</taxon>
        <taxon>Cryobacterium</taxon>
    </lineage>
</organism>
<gene>
    <name evidence="2" type="ORF">MQH31_14550</name>
</gene>
<evidence type="ECO:0000313" key="2">
    <source>
        <dbReference type="EMBL" id="MCI4659029.1"/>
    </source>
</evidence>
<evidence type="ECO:0000256" key="1">
    <source>
        <dbReference type="SAM" id="Phobius"/>
    </source>
</evidence>
<dbReference type="AlphaFoldDB" id="A0AA41QY73"/>
<name>A0AA41QY73_9MICO</name>
<sequence length="61" mass="6521">MSNKSTRRLLPVVSASFVAVFFLFAALWVNGNFPFPIALSIAIVLGTGTYLAMAKGTSRKA</sequence>
<keyword evidence="1" id="KW-0812">Transmembrane</keyword>
<keyword evidence="1" id="KW-1133">Transmembrane helix</keyword>
<dbReference type="EMBL" id="JALGAR010000004">
    <property type="protein sequence ID" value="MCI4659029.1"/>
    <property type="molecule type" value="Genomic_DNA"/>
</dbReference>
<dbReference type="RefSeq" id="WP_243012658.1">
    <property type="nucleotide sequence ID" value="NZ_JALGAR010000004.1"/>
</dbReference>
<keyword evidence="3" id="KW-1185">Reference proteome</keyword>
<reference evidence="2" key="1">
    <citation type="submission" date="2022-03" db="EMBL/GenBank/DDBJ databases">
        <title>Cryobacterium sp. nov. strain ZS14-85, isolated from Antarctic soil.</title>
        <authorList>
            <person name="Li J."/>
            <person name="Niu G."/>
        </authorList>
    </citation>
    <scope>NUCLEOTIDE SEQUENCE</scope>
    <source>
        <strain evidence="2">ZS14-85</strain>
    </source>
</reference>
<dbReference type="Proteomes" id="UP001165341">
    <property type="component" value="Unassembled WGS sequence"/>
</dbReference>
<accession>A0AA41QY73</accession>
<feature type="transmembrane region" description="Helical" evidence="1">
    <location>
        <begin position="9"/>
        <end position="29"/>
    </location>
</feature>
<keyword evidence="1" id="KW-0472">Membrane</keyword>
<comment type="caution">
    <text evidence="2">The sequence shown here is derived from an EMBL/GenBank/DDBJ whole genome shotgun (WGS) entry which is preliminary data.</text>
</comment>
<protein>
    <submittedName>
        <fullName evidence="2">Uncharacterized protein</fullName>
    </submittedName>
</protein>
<evidence type="ECO:0000313" key="3">
    <source>
        <dbReference type="Proteomes" id="UP001165341"/>
    </source>
</evidence>
<proteinExistence type="predicted"/>